<evidence type="ECO:0000256" key="6">
    <source>
        <dbReference type="ARBA" id="ARBA00023274"/>
    </source>
</evidence>
<gene>
    <name evidence="13" type="ORF">LAESUDRAFT_694671</name>
</gene>
<keyword evidence="4 13" id="KW-0689">Ribosomal protein</keyword>
<dbReference type="PANTHER" id="PTHR11207">
    <property type="entry name" value="RIBONUCLEASE III"/>
    <property type="match status" value="1"/>
</dbReference>
<evidence type="ECO:0000259" key="11">
    <source>
        <dbReference type="PROSITE" id="PS50137"/>
    </source>
</evidence>
<dbReference type="SUPFAM" id="SSF69065">
    <property type="entry name" value="RNase III domain-like"/>
    <property type="match status" value="1"/>
</dbReference>
<evidence type="ECO:0000256" key="1">
    <source>
        <dbReference type="ARBA" id="ARBA00004173"/>
    </source>
</evidence>
<evidence type="ECO:0000256" key="9">
    <source>
        <dbReference type="PROSITE-ProRule" id="PRU00266"/>
    </source>
</evidence>
<evidence type="ECO:0000313" key="13">
    <source>
        <dbReference type="EMBL" id="KZT10070.1"/>
    </source>
</evidence>
<dbReference type="GO" id="GO:0005739">
    <property type="term" value="C:mitochondrion"/>
    <property type="evidence" value="ECO:0007669"/>
    <property type="project" value="TreeGrafter"/>
</dbReference>
<dbReference type="OrthoDB" id="67027at2759"/>
<comment type="subcellular location">
    <subcellularLocation>
        <location evidence="1">Mitochondrion</location>
    </subcellularLocation>
</comment>
<dbReference type="Gene3D" id="1.10.1520.10">
    <property type="entry name" value="Ribonuclease III domain"/>
    <property type="match status" value="1"/>
</dbReference>
<dbReference type="SMART" id="SM00535">
    <property type="entry name" value="RIBOc"/>
    <property type="match status" value="1"/>
</dbReference>
<accession>A0A165GAH8</accession>
<dbReference type="FunCoup" id="A0A165GAH8">
    <property type="interactions" value="209"/>
</dbReference>
<feature type="domain" description="DRBM" evidence="11">
    <location>
        <begin position="223"/>
        <end position="293"/>
    </location>
</feature>
<dbReference type="InParanoid" id="A0A165GAH8"/>
<evidence type="ECO:0000256" key="2">
    <source>
        <dbReference type="ARBA" id="ARBA00022884"/>
    </source>
</evidence>
<dbReference type="InterPro" id="IPR044444">
    <property type="entry name" value="Ribosomal_mL44_DSRM_metazoa"/>
</dbReference>
<evidence type="ECO:0000256" key="10">
    <source>
        <dbReference type="SAM" id="MobiDB-lite"/>
    </source>
</evidence>
<dbReference type="RefSeq" id="XP_040767810.1">
    <property type="nucleotide sequence ID" value="XM_040906210.1"/>
</dbReference>
<name>A0A165GAH8_9APHY</name>
<sequence length="362" mass="39609">MGYVQKRLASTAAKLAHASPSQAPAFPPKEAIASTSSKTEFFDAQTWAALQPPPKSELTAFAHRIGLGHIRKSPGVIQQACTHPSFVPFFRQHLPDEPIPETNGNLATLGNSLLGLFATEYIHSSYPHLPTRVLMAAVSAYVGPSPCEAIAKEMGATPLLRWHRMPITDLRPAVSHSEALSSIPRALTALVHQHRSVHSAREFVETFFLSRDVDLRSMIKFSDPKLALVETVAKFGRERPISRLLKETGRHSNSPIYVVGVYSGADQLGEGFGSSLKMAEFRAAEDALRRLYLTRQPPDSVQLPTSTFPSGEGSIFVAEEWKTHYVPVEMGDSEVHYASSGRSKAQSPGRRASAEDENDVDT</sequence>
<protein>
    <recommendedName>
        <fullName evidence="8">Large ribosomal subunit protein mL44</fullName>
    </recommendedName>
</protein>
<dbReference type="GeneID" id="63823239"/>
<dbReference type="Gene3D" id="3.30.160.20">
    <property type="match status" value="1"/>
</dbReference>
<dbReference type="GO" id="GO:0005840">
    <property type="term" value="C:ribosome"/>
    <property type="evidence" value="ECO:0007669"/>
    <property type="project" value="UniProtKB-KW"/>
</dbReference>
<dbReference type="PROSITE" id="PS50137">
    <property type="entry name" value="DS_RBD"/>
    <property type="match status" value="1"/>
</dbReference>
<evidence type="ECO:0000259" key="12">
    <source>
        <dbReference type="PROSITE" id="PS50142"/>
    </source>
</evidence>
<evidence type="ECO:0000256" key="5">
    <source>
        <dbReference type="ARBA" id="ARBA00023128"/>
    </source>
</evidence>
<dbReference type="Proteomes" id="UP000076871">
    <property type="component" value="Unassembled WGS sequence"/>
</dbReference>
<keyword evidence="6" id="KW-0687">Ribonucleoprotein</keyword>
<dbReference type="STRING" id="1314785.A0A165GAH8"/>
<evidence type="ECO:0000256" key="4">
    <source>
        <dbReference type="ARBA" id="ARBA00022980"/>
    </source>
</evidence>
<dbReference type="Pfam" id="PF22892">
    <property type="entry name" value="DSRM_MRPL44"/>
    <property type="match status" value="1"/>
</dbReference>
<dbReference type="PANTHER" id="PTHR11207:SF32">
    <property type="entry name" value="LARGE RIBOSOMAL SUBUNIT PROTEIN ML44"/>
    <property type="match status" value="1"/>
</dbReference>
<evidence type="ECO:0000256" key="3">
    <source>
        <dbReference type="ARBA" id="ARBA00022946"/>
    </source>
</evidence>
<dbReference type="Pfam" id="PF22935">
    <property type="entry name" value="RM44_endonuclase"/>
    <property type="match status" value="1"/>
</dbReference>
<keyword evidence="5" id="KW-0496">Mitochondrion</keyword>
<dbReference type="AlphaFoldDB" id="A0A165GAH8"/>
<dbReference type="PROSITE" id="PS50142">
    <property type="entry name" value="RNASE_3_2"/>
    <property type="match status" value="1"/>
</dbReference>
<reference evidence="13 14" key="1">
    <citation type="journal article" date="2016" name="Mol. Biol. Evol.">
        <title>Comparative Genomics of Early-Diverging Mushroom-Forming Fungi Provides Insights into the Origins of Lignocellulose Decay Capabilities.</title>
        <authorList>
            <person name="Nagy L.G."/>
            <person name="Riley R."/>
            <person name="Tritt A."/>
            <person name="Adam C."/>
            <person name="Daum C."/>
            <person name="Floudas D."/>
            <person name="Sun H."/>
            <person name="Yadav J.S."/>
            <person name="Pangilinan J."/>
            <person name="Larsson K.H."/>
            <person name="Matsuura K."/>
            <person name="Barry K."/>
            <person name="Labutti K."/>
            <person name="Kuo R."/>
            <person name="Ohm R.A."/>
            <person name="Bhattacharya S.S."/>
            <person name="Shirouzu T."/>
            <person name="Yoshinaga Y."/>
            <person name="Martin F.M."/>
            <person name="Grigoriev I.V."/>
            <person name="Hibbett D.S."/>
        </authorList>
    </citation>
    <scope>NUCLEOTIDE SEQUENCE [LARGE SCALE GENOMIC DNA]</scope>
    <source>
        <strain evidence="13 14">93-53</strain>
    </source>
</reference>
<dbReference type="EMBL" id="KV427610">
    <property type="protein sequence ID" value="KZT10070.1"/>
    <property type="molecule type" value="Genomic_DNA"/>
</dbReference>
<dbReference type="CDD" id="cd19873">
    <property type="entry name" value="DSRM_MRPL3_like"/>
    <property type="match status" value="1"/>
</dbReference>
<keyword evidence="3" id="KW-0809">Transit peptide</keyword>
<evidence type="ECO:0000313" key="14">
    <source>
        <dbReference type="Proteomes" id="UP000076871"/>
    </source>
</evidence>
<feature type="domain" description="RNase III" evidence="12">
    <location>
        <begin position="58"/>
        <end position="161"/>
    </location>
</feature>
<comment type="similarity">
    <text evidence="7">Belongs to the ribonuclease III family. Mitochondrion-specific ribosomal protein mL44 subfamily.</text>
</comment>
<proteinExistence type="inferred from homology"/>
<evidence type="ECO:0000256" key="7">
    <source>
        <dbReference type="ARBA" id="ARBA00024034"/>
    </source>
</evidence>
<dbReference type="InterPro" id="IPR044443">
    <property type="entry name" value="Ribosomal_mL44_DSRM_fung"/>
</dbReference>
<dbReference type="InterPro" id="IPR000999">
    <property type="entry name" value="RNase_III_dom"/>
</dbReference>
<dbReference type="GO" id="GO:0003725">
    <property type="term" value="F:double-stranded RNA binding"/>
    <property type="evidence" value="ECO:0007669"/>
    <property type="project" value="InterPro"/>
</dbReference>
<dbReference type="GO" id="GO:0006396">
    <property type="term" value="P:RNA processing"/>
    <property type="evidence" value="ECO:0007669"/>
    <property type="project" value="InterPro"/>
</dbReference>
<feature type="region of interest" description="Disordered" evidence="10">
    <location>
        <begin position="336"/>
        <end position="362"/>
    </location>
</feature>
<evidence type="ECO:0000256" key="8">
    <source>
        <dbReference type="ARBA" id="ARBA00035187"/>
    </source>
</evidence>
<keyword evidence="2 9" id="KW-0694">RNA-binding</keyword>
<dbReference type="InterPro" id="IPR036389">
    <property type="entry name" value="RNase_III_sf"/>
</dbReference>
<dbReference type="GO" id="GO:0003735">
    <property type="term" value="F:structural constituent of ribosome"/>
    <property type="evidence" value="ECO:0007669"/>
    <property type="project" value="TreeGrafter"/>
</dbReference>
<dbReference type="SUPFAM" id="SSF54768">
    <property type="entry name" value="dsRNA-binding domain-like"/>
    <property type="match status" value="1"/>
</dbReference>
<organism evidence="13 14">
    <name type="scientific">Laetiporus sulphureus 93-53</name>
    <dbReference type="NCBI Taxonomy" id="1314785"/>
    <lineage>
        <taxon>Eukaryota</taxon>
        <taxon>Fungi</taxon>
        <taxon>Dikarya</taxon>
        <taxon>Basidiomycota</taxon>
        <taxon>Agaricomycotina</taxon>
        <taxon>Agaricomycetes</taxon>
        <taxon>Polyporales</taxon>
        <taxon>Laetiporus</taxon>
    </lineage>
</organism>
<dbReference type="InterPro" id="IPR014720">
    <property type="entry name" value="dsRBD_dom"/>
</dbReference>
<dbReference type="SMART" id="SM00358">
    <property type="entry name" value="DSRM"/>
    <property type="match status" value="1"/>
</dbReference>
<dbReference type="InterPro" id="IPR055189">
    <property type="entry name" value="RM44_endonuclase"/>
</dbReference>
<dbReference type="GO" id="GO:0004525">
    <property type="term" value="F:ribonuclease III activity"/>
    <property type="evidence" value="ECO:0007669"/>
    <property type="project" value="InterPro"/>
</dbReference>
<dbReference type="CDD" id="cd00593">
    <property type="entry name" value="RIBOc"/>
    <property type="match status" value="1"/>
</dbReference>
<keyword evidence="14" id="KW-1185">Reference proteome</keyword>